<evidence type="ECO:0000259" key="1">
    <source>
        <dbReference type="Pfam" id="PF00962"/>
    </source>
</evidence>
<protein>
    <submittedName>
        <fullName evidence="2">Adenosine deaminase</fullName>
    </submittedName>
</protein>
<accession>A0A0B8P027</accession>
<dbReference type="GO" id="GO:0019239">
    <property type="term" value="F:deaminase activity"/>
    <property type="evidence" value="ECO:0007669"/>
    <property type="project" value="InterPro"/>
</dbReference>
<sequence>MNYFELQKIDLHCHLDGSVRPSTIIDLAQIQKQKFPAKMRR</sequence>
<name>A0A0B8P027_9VIBR</name>
<evidence type="ECO:0000313" key="3">
    <source>
        <dbReference type="Proteomes" id="UP000031670"/>
    </source>
</evidence>
<reference evidence="2 3" key="2">
    <citation type="submission" date="2015-01" db="EMBL/GenBank/DDBJ databases">
        <authorList>
            <consortium name="NBRP consortium"/>
            <person name="Sawabe T."/>
            <person name="Meirelles P."/>
            <person name="Feng G."/>
            <person name="Sayaka M."/>
            <person name="Hattori M."/>
            <person name="Ohkuma M."/>
        </authorList>
    </citation>
    <scope>NUCLEOTIDE SEQUENCE [LARGE SCALE GENOMIC DNA]</scope>
    <source>
        <strain evidence="2 3">JCM19232</strain>
    </source>
</reference>
<dbReference type="Gene3D" id="3.20.20.140">
    <property type="entry name" value="Metal-dependent hydrolases"/>
    <property type="match status" value="1"/>
</dbReference>
<dbReference type="InterPro" id="IPR001365">
    <property type="entry name" value="A_deaminase_dom"/>
</dbReference>
<gene>
    <name evidence="2" type="ORF">JCM19232_493</name>
</gene>
<dbReference type="AlphaFoldDB" id="A0A0B8P027"/>
<reference evidence="2 3" key="1">
    <citation type="submission" date="2015-01" db="EMBL/GenBank/DDBJ databases">
        <title>Vibrio sp. C5 JCM 19232 whole genome shotgun sequence.</title>
        <authorList>
            <person name="Sawabe T."/>
            <person name="Meirelles P."/>
            <person name="Feng G."/>
            <person name="Sayaka M."/>
            <person name="Hattori M."/>
            <person name="Ohkuma M."/>
        </authorList>
    </citation>
    <scope>NUCLEOTIDE SEQUENCE [LARGE SCALE GENOMIC DNA]</scope>
    <source>
        <strain evidence="2 3">JCM19232</strain>
    </source>
</reference>
<comment type="caution">
    <text evidence="2">The sequence shown here is derived from an EMBL/GenBank/DDBJ whole genome shotgun (WGS) entry which is preliminary data.</text>
</comment>
<dbReference type="InterPro" id="IPR032466">
    <property type="entry name" value="Metal_Hydrolase"/>
</dbReference>
<dbReference type="Pfam" id="PF00962">
    <property type="entry name" value="A_deaminase"/>
    <property type="match status" value="1"/>
</dbReference>
<dbReference type="SUPFAM" id="SSF51556">
    <property type="entry name" value="Metallo-dependent hydrolases"/>
    <property type="match status" value="1"/>
</dbReference>
<dbReference type="Proteomes" id="UP000031670">
    <property type="component" value="Unassembled WGS sequence"/>
</dbReference>
<feature type="domain" description="Adenosine deaminase" evidence="1">
    <location>
        <begin position="8"/>
        <end position="38"/>
    </location>
</feature>
<proteinExistence type="predicted"/>
<dbReference type="EMBL" id="BBSA01000001">
    <property type="protein sequence ID" value="GAM60160.1"/>
    <property type="molecule type" value="Genomic_DNA"/>
</dbReference>
<organism evidence="2 3">
    <name type="scientific">Vibrio ishigakensis</name>
    <dbReference type="NCBI Taxonomy" id="1481914"/>
    <lineage>
        <taxon>Bacteria</taxon>
        <taxon>Pseudomonadati</taxon>
        <taxon>Pseudomonadota</taxon>
        <taxon>Gammaproteobacteria</taxon>
        <taxon>Vibrionales</taxon>
        <taxon>Vibrionaceae</taxon>
        <taxon>Vibrio</taxon>
    </lineage>
</organism>
<evidence type="ECO:0000313" key="2">
    <source>
        <dbReference type="EMBL" id="GAM60160.1"/>
    </source>
</evidence>